<evidence type="ECO:0000313" key="2">
    <source>
        <dbReference type="Proteomes" id="UP000001556"/>
    </source>
</evidence>
<dbReference type="OrthoDB" id="1787037at2"/>
<proteinExistence type="predicted"/>
<sequence length="91" mass="10523">MVGASKCGVCIHKENCQIRMNLSTIIQENIKLVEAEVKRQSPKEIDYMIVTDISVIPTRCEHFRCRDGEMEVNRKKERLFFFDKAMATSAI</sequence>
<evidence type="ECO:0000313" key="1">
    <source>
        <dbReference type="EMBL" id="ABO50511.1"/>
    </source>
</evidence>
<protein>
    <submittedName>
        <fullName evidence="1">Uncharacterized protein</fullName>
    </submittedName>
</protein>
<organism evidence="1 2">
    <name type="scientific">Desulforamulus reducens (strain ATCC BAA-1160 / DSM 100696 / MI-1)</name>
    <name type="common">Desulfotomaculum reducens</name>
    <dbReference type="NCBI Taxonomy" id="349161"/>
    <lineage>
        <taxon>Bacteria</taxon>
        <taxon>Bacillati</taxon>
        <taxon>Bacillota</taxon>
        <taxon>Clostridia</taxon>
        <taxon>Eubacteriales</taxon>
        <taxon>Peptococcaceae</taxon>
        <taxon>Desulforamulus</taxon>
    </lineage>
</organism>
<keyword evidence="2" id="KW-1185">Reference proteome</keyword>
<dbReference type="AlphaFoldDB" id="A4J608"/>
<dbReference type="EMBL" id="CP000612">
    <property type="protein sequence ID" value="ABO50511.1"/>
    <property type="molecule type" value="Genomic_DNA"/>
</dbReference>
<gene>
    <name evidence="1" type="ordered locus">Dred_1993</name>
</gene>
<reference evidence="1 2" key="1">
    <citation type="submission" date="2007-03" db="EMBL/GenBank/DDBJ databases">
        <title>Complete sequence of Desulfotomaculum reducens MI-1.</title>
        <authorList>
            <consortium name="US DOE Joint Genome Institute"/>
            <person name="Copeland A."/>
            <person name="Lucas S."/>
            <person name="Lapidus A."/>
            <person name="Barry K."/>
            <person name="Detter J.C."/>
            <person name="Glavina del Rio T."/>
            <person name="Hammon N."/>
            <person name="Israni S."/>
            <person name="Dalin E."/>
            <person name="Tice H."/>
            <person name="Pitluck S."/>
            <person name="Sims D."/>
            <person name="Brettin T."/>
            <person name="Bruce D."/>
            <person name="Han C."/>
            <person name="Tapia R."/>
            <person name="Schmutz J."/>
            <person name="Larimer F."/>
            <person name="Land M."/>
            <person name="Hauser L."/>
            <person name="Kyrpides N."/>
            <person name="Kim E."/>
            <person name="Tebo B.M."/>
            <person name="Richardson P."/>
        </authorList>
    </citation>
    <scope>NUCLEOTIDE SEQUENCE [LARGE SCALE GENOMIC DNA]</scope>
    <source>
        <strain evidence="1 2">MI-1</strain>
    </source>
</reference>
<accession>A4J608</accession>
<dbReference type="RefSeq" id="WP_011878321.1">
    <property type="nucleotide sequence ID" value="NC_009253.1"/>
</dbReference>
<dbReference type="eggNOG" id="ENOG502ZT4E">
    <property type="taxonomic scope" value="Bacteria"/>
</dbReference>
<dbReference type="KEGG" id="drm:Dred_1993"/>
<name>A4J608_DESRM</name>
<dbReference type="HOGENOM" id="CLU_2422165_0_0_9"/>
<dbReference type="Proteomes" id="UP000001556">
    <property type="component" value="Chromosome"/>
</dbReference>